<dbReference type="Proteomes" id="UP001431572">
    <property type="component" value="Chromosome 2"/>
</dbReference>
<organism evidence="1 3">
    <name type="scientific">Candidatus Chlorohelix allophototropha</name>
    <dbReference type="NCBI Taxonomy" id="3003348"/>
    <lineage>
        <taxon>Bacteria</taxon>
        <taxon>Bacillati</taxon>
        <taxon>Chloroflexota</taxon>
        <taxon>Chloroflexia</taxon>
        <taxon>Candidatus Chloroheliales</taxon>
        <taxon>Candidatus Chloroheliaceae</taxon>
        <taxon>Candidatus Chlorohelix</taxon>
    </lineage>
</organism>
<protein>
    <submittedName>
        <fullName evidence="1">Uncharacterized protein</fullName>
    </submittedName>
</protein>
<evidence type="ECO:0000313" key="1">
    <source>
        <dbReference type="EMBL" id="NWJ48993.1"/>
    </source>
</evidence>
<dbReference type="RefSeq" id="WP_341470826.1">
    <property type="nucleotide sequence ID" value="NZ_CP128400.1"/>
</dbReference>
<keyword evidence="4" id="KW-1185">Reference proteome</keyword>
<reference evidence="1 3" key="1">
    <citation type="submission" date="2020-06" db="EMBL/GenBank/DDBJ databases">
        <title>Anoxygenic phototrophic Chloroflexota member uses a Type I reaction center.</title>
        <authorList>
            <person name="Tsuji J.M."/>
            <person name="Shaw N.A."/>
            <person name="Nagashima S."/>
            <person name="Venkiteswaran J."/>
            <person name="Schiff S.L."/>
            <person name="Hanada S."/>
            <person name="Tank M."/>
            <person name="Neufeld J.D."/>
        </authorList>
    </citation>
    <scope>NUCLEOTIDE SEQUENCE [LARGE SCALE GENOMIC DNA]</scope>
    <source>
        <strain evidence="1">L227-S17</strain>
    </source>
</reference>
<sequence>MGALPPLYAKWLSEIIPDEIKGEKHATCDNCAMCSGSNAEAKKTIGFYNPLTKCCTYLPELPNFLVGRILLDSDPAAAFGKQGVEARIEAKEAITPFGVGKTDKFTKQYKDNPKEFGQNLELRCPHYIEEGGLCGIWRNRNSVCMTWFCKNERGQVSREFWKVMHEFLNVLEIALTHWCVLQLDPGTDSLAYLFPLSYDSFFPPKSTLEPEVYQQAWGKWLGREKEFYIECAQLVEKLSWQQIAEAGGVKLEAYRRLLEAANQKRNTKTLPPALYKGRFNVVLQVETSVMVSGYSPLDPINMPVALHDTLDYFDGKAVEKTLEQIRQEKNLKLSEGLVQKLVDFGILAEKKPEKDTPYNSSFGEL</sequence>
<gene>
    <name evidence="1" type="ORF">HXX08_24290</name>
    <name evidence="2" type="ORF">OZ401_004544</name>
</gene>
<dbReference type="EMBL" id="CP128400">
    <property type="protein sequence ID" value="WJW68922.1"/>
    <property type="molecule type" value="Genomic_DNA"/>
</dbReference>
<name>A0A8T7MAG8_9CHLR</name>
<evidence type="ECO:0000313" key="2">
    <source>
        <dbReference type="EMBL" id="WJW68922.1"/>
    </source>
</evidence>
<proteinExistence type="predicted"/>
<accession>A0A8T7MAG8</accession>
<dbReference type="Proteomes" id="UP000521676">
    <property type="component" value="Unassembled WGS sequence"/>
</dbReference>
<reference evidence="2" key="2">
    <citation type="journal article" date="2024" name="Nature">
        <title>Anoxygenic phototroph of the Chloroflexota uses a type I reaction centre.</title>
        <authorList>
            <person name="Tsuji J.M."/>
            <person name="Shaw N.A."/>
            <person name="Nagashima S."/>
            <person name="Venkiteswaran J.J."/>
            <person name="Schiff S.L."/>
            <person name="Watanabe T."/>
            <person name="Fukui M."/>
            <person name="Hanada S."/>
            <person name="Tank M."/>
            <person name="Neufeld J.D."/>
        </authorList>
    </citation>
    <scope>NUCLEOTIDE SEQUENCE</scope>
    <source>
        <strain evidence="2">L227-S17</strain>
    </source>
</reference>
<dbReference type="EMBL" id="JACATZ010000003">
    <property type="protein sequence ID" value="NWJ48993.1"/>
    <property type="molecule type" value="Genomic_DNA"/>
</dbReference>
<evidence type="ECO:0000313" key="4">
    <source>
        <dbReference type="Proteomes" id="UP001431572"/>
    </source>
</evidence>
<dbReference type="AlphaFoldDB" id="A0A8T7MAG8"/>
<evidence type="ECO:0000313" key="3">
    <source>
        <dbReference type="Proteomes" id="UP000521676"/>
    </source>
</evidence>